<dbReference type="Pfam" id="PF05552">
    <property type="entry name" value="MS_channel_1st_1"/>
    <property type="match status" value="1"/>
</dbReference>
<dbReference type="PANTHER" id="PTHR30221:SF20">
    <property type="entry name" value="SMALL-CONDUCTANCE MECHANOSENSITIVE CHANNEL"/>
    <property type="match status" value="1"/>
</dbReference>
<organism evidence="8 9">
    <name type="scientific">Halanaeroarchaeum sulfurireducens</name>
    <dbReference type="NCBI Taxonomy" id="1604004"/>
    <lineage>
        <taxon>Archaea</taxon>
        <taxon>Methanobacteriati</taxon>
        <taxon>Methanobacteriota</taxon>
        <taxon>Stenosarchaea group</taxon>
        <taxon>Halobacteria</taxon>
        <taxon>Halobacteriales</taxon>
        <taxon>Halobacteriaceae</taxon>
        <taxon>Halanaeroarchaeum</taxon>
    </lineage>
</organism>
<dbReference type="SUPFAM" id="SSF82861">
    <property type="entry name" value="Mechanosensitive channel protein MscS (YggB), transmembrane region"/>
    <property type="match status" value="1"/>
</dbReference>
<gene>
    <name evidence="8" type="ORF">HLASA_1611</name>
</gene>
<evidence type="ECO:0000256" key="1">
    <source>
        <dbReference type="ARBA" id="ARBA00004141"/>
    </source>
</evidence>
<feature type="transmembrane region" description="Helical" evidence="6">
    <location>
        <begin position="74"/>
        <end position="97"/>
    </location>
</feature>
<dbReference type="STRING" id="1604004.HLASA_1611"/>
<evidence type="ECO:0000256" key="6">
    <source>
        <dbReference type="SAM" id="Phobius"/>
    </source>
</evidence>
<name>A0A0N7FTU0_9EURY</name>
<feature type="transmembrane region" description="Helical" evidence="6">
    <location>
        <begin position="169"/>
        <end position="189"/>
    </location>
</feature>
<sequence>MVVWDQLTSAQFRFVAAVVVLFGGLVFGHFLGRFNVRILQSIGVPGSVEGTTVERTARKFGTSTVAVIGRLTSWIVYFVAALVALEVAGYFGTVVFLIQAGNIVPNLVLAVAILVFGLLVADKAEVFVSESLRSVKLPEIGLLPTVVRYTVVFVSILLALAQVGISTTALVVLLGAYVFAAVVFSAVAFRHLLSSGAAGVYLLLNEPYGIGDRVAVAGREGIVQEVDVFVTRFEAEDREFVVPNHLVLREGAVLILD</sequence>
<dbReference type="InterPro" id="IPR006685">
    <property type="entry name" value="MscS_channel_2nd"/>
</dbReference>
<evidence type="ECO:0000313" key="9">
    <source>
        <dbReference type="Proteomes" id="UP000060390"/>
    </source>
</evidence>
<dbReference type="InterPro" id="IPR045275">
    <property type="entry name" value="MscS_archaea/bacteria_type"/>
</dbReference>
<dbReference type="GO" id="GO:0008381">
    <property type="term" value="F:mechanosensitive monoatomic ion channel activity"/>
    <property type="evidence" value="ECO:0007669"/>
    <property type="project" value="InterPro"/>
</dbReference>
<protein>
    <submittedName>
        <fullName evidence="8">MscS mechanosensitive ion channel</fullName>
    </submittedName>
</protein>
<dbReference type="InterPro" id="IPR023408">
    <property type="entry name" value="MscS_beta-dom_sf"/>
</dbReference>
<comment type="similarity">
    <text evidence="2">Belongs to the MscS (TC 1.A.23) family.</text>
</comment>
<dbReference type="RefSeq" id="WP_054519779.1">
    <property type="nucleotide sequence ID" value="NZ_CP011564.1"/>
</dbReference>
<comment type="subcellular location">
    <subcellularLocation>
        <location evidence="1">Membrane</location>
        <topology evidence="1">Multi-pass membrane protein</topology>
    </subcellularLocation>
</comment>
<proteinExistence type="inferred from homology"/>
<dbReference type="GO" id="GO:0016020">
    <property type="term" value="C:membrane"/>
    <property type="evidence" value="ECO:0007669"/>
    <property type="project" value="UniProtKB-SubCell"/>
</dbReference>
<evidence type="ECO:0000256" key="2">
    <source>
        <dbReference type="ARBA" id="ARBA00008017"/>
    </source>
</evidence>
<dbReference type="KEGG" id="hsf:HLASA_1611"/>
<keyword evidence="3 6" id="KW-0812">Transmembrane</keyword>
<reference evidence="9" key="1">
    <citation type="submission" date="2015-05" db="EMBL/GenBank/DDBJ databases">
        <title>Complete genome sequence of Halanaeroarchaeum sulfurireducens type strain M27-SA2, a sulfate-reducer haloarchaeon from marine anoxic lake Medee.</title>
        <authorList>
            <person name="Messina E."/>
            <person name="Kublanov I.V."/>
            <person name="Toshchakov S."/>
            <person name="Arcadi E."/>
            <person name="La Spada G."/>
            <person name="La Cono V."/>
            <person name="Yakimov M.M."/>
        </authorList>
    </citation>
    <scope>NUCLEOTIDE SEQUENCE [LARGE SCALE GENOMIC DNA]</scope>
    <source>
        <strain evidence="9">M27-SA2</strain>
    </source>
</reference>
<dbReference type="PANTHER" id="PTHR30221">
    <property type="entry name" value="SMALL-CONDUCTANCE MECHANOSENSITIVE CHANNEL"/>
    <property type="match status" value="1"/>
</dbReference>
<dbReference type="Gene3D" id="1.10.287.1260">
    <property type="match status" value="1"/>
</dbReference>
<feature type="transmembrane region" description="Helical" evidence="6">
    <location>
        <begin position="142"/>
        <end position="163"/>
    </location>
</feature>
<reference evidence="8 9" key="2">
    <citation type="journal article" date="2016" name="Stand. Genomic Sci.">
        <title>Complete genome sequence of 'Halanaeroarchaeum sulfurireducens' M27-SA2, a sulfur-reducing and acetate-oxidizing haloarchaeon from the deep-sea hypersaline anoxic lake Medee.</title>
        <authorList>
            <person name="Messina E."/>
            <person name="Sorokin D.Y."/>
            <person name="Kublanov I.V."/>
            <person name="Toshchakov S."/>
            <person name="Lopatina A."/>
            <person name="Arcadi E."/>
            <person name="Smedile F."/>
            <person name="La Spada G."/>
            <person name="La Cono V."/>
            <person name="Yakimov M.M."/>
        </authorList>
    </citation>
    <scope>NUCLEOTIDE SEQUENCE [LARGE SCALE GENOMIC DNA]</scope>
    <source>
        <strain evidence="8 9">M27-SA2</strain>
    </source>
</reference>
<evidence type="ECO:0000256" key="5">
    <source>
        <dbReference type="ARBA" id="ARBA00023136"/>
    </source>
</evidence>
<evidence type="ECO:0000256" key="4">
    <source>
        <dbReference type="ARBA" id="ARBA00022989"/>
    </source>
</evidence>
<feature type="transmembrane region" description="Helical" evidence="6">
    <location>
        <begin position="12"/>
        <end position="31"/>
    </location>
</feature>
<dbReference type="InterPro" id="IPR011014">
    <property type="entry name" value="MscS_channel_TM-2"/>
</dbReference>
<dbReference type="GeneID" id="26010948"/>
<dbReference type="InterPro" id="IPR010920">
    <property type="entry name" value="LSM_dom_sf"/>
</dbReference>
<dbReference type="Proteomes" id="UP000060390">
    <property type="component" value="Chromosome"/>
</dbReference>
<dbReference type="SUPFAM" id="SSF50182">
    <property type="entry name" value="Sm-like ribonucleoproteins"/>
    <property type="match status" value="1"/>
</dbReference>
<dbReference type="Pfam" id="PF00924">
    <property type="entry name" value="MS_channel_2nd"/>
    <property type="match status" value="1"/>
</dbReference>
<dbReference type="InterPro" id="IPR008910">
    <property type="entry name" value="MSC_TM_helix"/>
</dbReference>
<accession>A0A0N7FTU0</accession>
<evidence type="ECO:0000313" key="8">
    <source>
        <dbReference type="EMBL" id="ALG82495.1"/>
    </source>
</evidence>
<dbReference type="Gene3D" id="2.30.30.60">
    <property type="match status" value="1"/>
</dbReference>
<keyword evidence="4 6" id="KW-1133">Transmembrane helix</keyword>
<keyword evidence="5 6" id="KW-0472">Membrane</keyword>
<dbReference type="EMBL" id="CP011564">
    <property type="protein sequence ID" value="ALG82495.1"/>
    <property type="molecule type" value="Genomic_DNA"/>
</dbReference>
<feature type="transmembrane region" description="Helical" evidence="6">
    <location>
        <begin position="103"/>
        <end position="121"/>
    </location>
</feature>
<evidence type="ECO:0000259" key="7">
    <source>
        <dbReference type="Pfam" id="PF00924"/>
    </source>
</evidence>
<evidence type="ECO:0000256" key="3">
    <source>
        <dbReference type="ARBA" id="ARBA00022692"/>
    </source>
</evidence>
<feature type="domain" description="Mechanosensitive ion channel MscS" evidence="7">
    <location>
        <begin position="193"/>
        <end position="248"/>
    </location>
</feature>
<dbReference type="AlphaFoldDB" id="A0A0N7FTU0"/>